<gene>
    <name evidence="1" type="ORF">DARMORV10_A08P12480.1</name>
</gene>
<protein>
    <submittedName>
        <fullName evidence="1">(rape) hypothetical protein</fullName>
    </submittedName>
</protein>
<sequence>MFGFVCECFYLSRDISEFDLESSEPKPFWFPSPLPCWPHGIVMLECKKLMNLATPSTVIYSSRLSEEWVH</sequence>
<evidence type="ECO:0000313" key="1">
    <source>
        <dbReference type="EMBL" id="CAF2232460.1"/>
    </source>
</evidence>
<dbReference type="EMBL" id="HG994362">
    <property type="protein sequence ID" value="CAF2232460.1"/>
    <property type="molecule type" value="Genomic_DNA"/>
</dbReference>
<dbReference type="Proteomes" id="UP001295469">
    <property type="component" value="Chromosome A08"/>
</dbReference>
<name>A0A816ZTC9_BRANA</name>
<accession>A0A816ZTC9</accession>
<organism evidence="1">
    <name type="scientific">Brassica napus</name>
    <name type="common">Rape</name>
    <dbReference type="NCBI Taxonomy" id="3708"/>
    <lineage>
        <taxon>Eukaryota</taxon>
        <taxon>Viridiplantae</taxon>
        <taxon>Streptophyta</taxon>
        <taxon>Embryophyta</taxon>
        <taxon>Tracheophyta</taxon>
        <taxon>Spermatophyta</taxon>
        <taxon>Magnoliopsida</taxon>
        <taxon>eudicotyledons</taxon>
        <taxon>Gunneridae</taxon>
        <taxon>Pentapetalae</taxon>
        <taxon>rosids</taxon>
        <taxon>malvids</taxon>
        <taxon>Brassicales</taxon>
        <taxon>Brassicaceae</taxon>
        <taxon>Brassiceae</taxon>
        <taxon>Brassica</taxon>
    </lineage>
</organism>
<dbReference type="AlphaFoldDB" id="A0A816ZTC9"/>
<reference evidence="1" key="1">
    <citation type="submission" date="2021-01" db="EMBL/GenBank/DDBJ databases">
        <authorList>
            <consortium name="Genoscope - CEA"/>
            <person name="William W."/>
        </authorList>
    </citation>
    <scope>NUCLEOTIDE SEQUENCE</scope>
</reference>
<proteinExistence type="predicted"/>